<proteinExistence type="predicted"/>
<dbReference type="AlphaFoldDB" id="A0AAD5R6J3"/>
<organism evidence="2 3">
    <name type="scientific">Parelaphostrongylus tenuis</name>
    <name type="common">Meningeal worm</name>
    <dbReference type="NCBI Taxonomy" id="148309"/>
    <lineage>
        <taxon>Eukaryota</taxon>
        <taxon>Metazoa</taxon>
        <taxon>Ecdysozoa</taxon>
        <taxon>Nematoda</taxon>
        <taxon>Chromadorea</taxon>
        <taxon>Rhabditida</taxon>
        <taxon>Rhabditina</taxon>
        <taxon>Rhabditomorpha</taxon>
        <taxon>Strongyloidea</taxon>
        <taxon>Metastrongylidae</taxon>
        <taxon>Parelaphostrongylus</taxon>
    </lineage>
</organism>
<evidence type="ECO:0000256" key="1">
    <source>
        <dbReference type="SAM" id="MobiDB-lite"/>
    </source>
</evidence>
<comment type="caution">
    <text evidence="2">The sequence shown here is derived from an EMBL/GenBank/DDBJ whole genome shotgun (WGS) entry which is preliminary data.</text>
</comment>
<dbReference type="Proteomes" id="UP001196413">
    <property type="component" value="Unassembled WGS sequence"/>
</dbReference>
<feature type="region of interest" description="Disordered" evidence="1">
    <location>
        <begin position="245"/>
        <end position="279"/>
    </location>
</feature>
<keyword evidence="3" id="KW-1185">Reference proteome</keyword>
<evidence type="ECO:0000313" key="3">
    <source>
        <dbReference type="Proteomes" id="UP001196413"/>
    </source>
</evidence>
<feature type="compositionally biased region" description="Basic and acidic residues" evidence="1">
    <location>
        <begin position="248"/>
        <end position="278"/>
    </location>
</feature>
<dbReference type="EMBL" id="JAHQIW010006776">
    <property type="protein sequence ID" value="KAJ1370412.1"/>
    <property type="molecule type" value="Genomic_DNA"/>
</dbReference>
<name>A0AAD5R6J3_PARTN</name>
<sequence length="850" mass="94903">MNTTQQIKQVKDRFPEDNKSLQQVISWLACAPSCIHKDIAELSRLWLLHGRHTTVRDVKEAIKYGLPLWPEAVRIARAYHRAKKDLVGGKYYIVGSDFVETEPDSPYHYHELGRYPDHWEIRNLYQKHFEEEMQGHSKHSSTIGAGSDALSPHHLLSKTILSKTRDSNASPDVCARAHFETDKNKHIELLLGGVSAHELDNLQSERNSLDICQISDDGNSECENRLGSSSNTSSRLDCDRQVLSQTQIHDKPDLSEAKSGEEEICSERETSEDVDKGSNKTCQATKEECIDHRPANAVKESEPTIVKRKGKDFTLKPIDLSESDEKLFRLCEEKFSRPCLPLRKIGPILPKEEWIREYAKSLNIDYAPKTIQPDISVRDTSEEENTKVNSEKVVEETDQAVLAKEDSEKNGQFCVDALSLDGNISVKEKPKRCFVYPFDDSSSIVGSDLSGDDAIGTDIFMEISEHRKQEGASSPSAHSVDSNVILPPNVFTWLPQTCYVELLTRFRAPSPSANVEIVLPSPRIASVSRCLSAPKLEEVTVSGDFTKNFNHSGAFALNRGPLRCRAIPLTCNAPTVASSSVSCSISNKLYSDWYHGIKITQHDFLRARFSTTAPTVASSSVSCSISNKLYSDWYHGIKITQHDFLRARFSTTAPQIVEIHDSYSFTSNATNATEFTVLKLADSSSASISHRCFAAKDVDVVSTWIFDQQLGSNATVVLPCMSRRSISYHCKTSLRNRERTSALESRRKRKRSDSIRECLRLLETGAMPSQIIDAVLDPMDDTALERSDDSHSPDRLVIVEELDEEQEQVVPMVVATDLSNGSNSHLKNESSGASCVRVTSKQLSPCERGS</sequence>
<accession>A0AAD5R6J3</accession>
<evidence type="ECO:0000313" key="2">
    <source>
        <dbReference type="EMBL" id="KAJ1370412.1"/>
    </source>
</evidence>
<protein>
    <submittedName>
        <fullName evidence="2">Uncharacterized protein</fullName>
    </submittedName>
</protein>
<gene>
    <name evidence="2" type="ORF">KIN20_032127</name>
</gene>
<reference evidence="2" key="1">
    <citation type="submission" date="2021-06" db="EMBL/GenBank/DDBJ databases">
        <title>Parelaphostrongylus tenuis whole genome reference sequence.</title>
        <authorList>
            <person name="Garwood T.J."/>
            <person name="Larsen P.A."/>
            <person name="Fountain-Jones N.M."/>
            <person name="Garbe J.R."/>
            <person name="Macchietto M.G."/>
            <person name="Kania S.A."/>
            <person name="Gerhold R.W."/>
            <person name="Richards J.E."/>
            <person name="Wolf T.M."/>
        </authorList>
    </citation>
    <scope>NUCLEOTIDE SEQUENCE</scope>
    <source>
        <strain evidence="2">MNPRO001-30</strain>
        <tissue evidence="2">Meninges</tissue>
    </source>
</reference>